<dbReference type="EMBL" id="JAAFYZ010000054">
    <property type="protein sequence ID" value="MBS2548688.1"/>
    <property type="molecule type" value="Genomic_DNA"/>
</dbReference>
<protein>
    <submittedName>
        <fullName evidence="1">Uncharacterized protein</fullName>
    </submittedName>
</protein>
<name>A0ABS5KRK5_9ACTN</name>
<evidence type="ECO:0000313" key="1">
    <source>
        <dbReference type="EMBL" id="MBS2548688.1"/>
    </source>
</evidence>
<dbReference type="Proteomes" id="UP000730482">
    <property type="component" value="Unassembled WGS sequence"/>
</dbReference>
<reference evidence="1 2" key="1">
    <citation type="submission" date="2020-02" db="EMBL/GenBank/DDBJ databases">
        <title>Acidophilic actinobacteria isolated from forest soil.</title>
        <authorList>
            <person name="Golinska P."/>
        </authorList>
    </citation>
    <scope>NUCLEOTIDE SEQUENCE [LARGE SCALE GENOMIC DNA]</scope>
    <source>
        <strain evidence="1 2">NL8</strain>
    </source>
</reference>
<proteinExistence type="predicted"/>
<organism evidence="1 2">
    <name type="scientific">Catenulispora pinistramenti</name>
    <dbReference type="NCBI Taxonomy" id="2705254"/>
    <lineage>
        <taxon>Bacteria</taxon>
        <taxon>Bacillati</taxon>
        <taxon>Actinomycetota</taxon>
        <taxon>Actinomycetes</taxon>
        <taxon>Catenulisporales</taxon>
        <taxon>Catenulisporaceae</taxon>
        <taxon>Catenulispora</taxon>
    </lineage>
</organism>
<gene>
    <name evidence="1" type="ORF">KGQ19_17605</name>
</gene>
<evidence type="ECO:0000313" key="2">
    <source>
        <dbReference type="Proteomes" id="UP000730482"/>
    </source>
</evidence>
<dbReference type="RefSeq" id="WP_212010265.1">
    <property type="nucleotide sequence ID" value="NZ_JAAFYZ010000054.1"/>
</dbReference>
<sequence>MFTLIDQPADARDESLADLAWEGACATVLAGEHTAAPAVPATAALTLHAALPDLVMFTPHERALLGDWLSRVIDPEASA</sequence>
<keyword evidence="2" id="KW-1185">Reference proteome</keyword>
<comment type="caution">
    <text evidence="1">The sequence shown here is derived from an EMBL/GenBank/DDBJ whole genome shotgun (WGS) entry which is preliminary data.</text>
</comment>
<accession>A0ABS5KRK5</accession>